<proteinExistence type="predicted"/>
<accession>A0ACC1AIH4</accession>
<evidence type="ECO:0000313" key="1">
    <source>
        <dbReference type="EMBL" id="KAJ0086462.1"/>
    </source>
</evidence>
<name>A0ACC1AIH4_9ROSI</name>
<sequence length="1507" mass="165110">MAENNEFQGKKETKKRSSNTDLERASEAVVELTKEIEMEDALIKDHTRRSTRNASRNQSTVISSEVGGISHDVGKVRQLKRRREPALDEDIFVTKSKSFEEKPQRRSARNASKNDFVEPERPTGKVAGKKHQNRIRKEQRQSRRKQLANKVSTVNSDPEKAVDTAVNSEETLDSALVKQPDVSTDHVTLNSASSSTVVLEKQCSLVGDDKIEPLLDETVDKHEIKIDFGNVISSEITSPAAGLLPVKQSNDLAKPLNTTDLDKVLEAEEPSFGKTLNHGSNNVDDHINEDERASVQECQSLQLEDGEETSAAPVIQEAVFEDHLDEEETLSQKIFLQAIEIQELPAESHLVIIETATEIQLTSPVANAPEATSFFVKVNNSPADALIASNDAMEEVNKAKTQSVSLLTMLEITNENGIRKEELSGKGIEFSDEIICRGETSIGNAICGLAKTEDGVTSNKNEPDEAVPYERASQVGEKSIDDGCEENLLVGGSSIFKTPNKDETNLEHEVAAGYSLDSVEKEKEDSGNNSDNVSVETRQRCMHKLSDAKDVNLTITEERVTDVLQKTSAANLNLQSPATAGKVSFPELSLLKSHDEHGKVSSSGSKSSSCKGKQPMLDDMPKQLEEKINEDARNVFETKVQSECLPQFAIEELEEGDMRDAHSTYGKVRGFVKSAELQVIADGSSERNCTVGIVVEQTADVVKEEKAESELKVELVDRSDQENVASQVNETASTSLTEIISKEREVPDENAAEITVKPTECCGAVDGMKVEEFKAEDTNSNAEVNDVGASLAQVVSNHLVEEEATESHEGSIEMIGTAAEATTQALATKTMDFSDADNGETSIRICPVTDKTFGSEFEDVNDLAPENVLELEGSASLSSDELIFLDDRAADKEANVGDKDGNLNFRDNDIDAQQEDNVDTILQVTKSNMDDCLLRVGLYNASANIGVAADDAGETFMNEKACSQNIEDGNDATGPHLSVLPFPGIDATDMDSRFEIDDQVKQKTRHEEDKEGSNDSVEGNEQLDDHKCELLETASIDENDSSTSKEPSCSNREKSIAKVGEEGVSSEKLLAWLPLLTLKRITENKSSGFHIDSPRLTSWEMNRILGSRDQVDVEEEALRISGAMEMIENLVTDEQEKVVLVEAAATGDSVIADLDKSKAEYASVESKEADNIVVDPEATSEREVHGEEYCNGAERPEMFNEDRDKSCRDVREDNEAATGTCDTTDGFSVENNARDSQEGVKDQFDENERAAANEANSKDGVFCLALNQPLCDDDKNKVHAVETGEDGLCRQHDEVVTAADSKELVNLQNINVAYTIIPEIAVDCSGVSPLTVSSKYEESHVFTRREMNLFSGPGEHDETENSDAQASISADAREIKENKEEDLKEPTCEIGKVLTEQEDEQIIHGTPNSSPARETAPGNVWRRELNLLSPGNKCPDTKRGSKTFFAKKLNCSMRKQNSKSALIQKTPKLPLHDMKENALSAMRGKTGNITTQKALSKRRALGNLQKK</sequence>
<dbReference type="Proteomes" id="UP001164250">
    <property type="component" value="Chromosome 10"/>
</dbReference>
<protein>
    <submittedName>
        <fullName evidence="1">Uncharacterized protein</fullName>
    </submittedName>
</protein>
<gene>
    <name evidence="1" type="ORF">Patl1_08023</name>
</gene>
<reference evidence="2" key="1">
    <citation type="journal article" date="2023" name="G3 (Bethesda)">
        <title>Genome assembly and association tests identify interacting loci associated with vigor, precocity, and sex in interspecific pistachio rootstocks.</title>
        <authorList>
            <person name="Palmer W."/>
            <person name="Jacygrad E."/>
            <person name="Sagayaradj S."/>
            <person name="Cavanaugh K."/>
            <person name="Han R."/>
            <person name="Bertier L."/>
            <person name="Beede B."/>
            <person name="Kafkas S."/>
            <person name="Golino D."/>
            <person name="Preece J."/>
            <person name="Michelmore R."/>
        </authorList>
    </citation>
    <scope>NUCLEOTIDE SEQUENCE [LARGE SCALE GENOMIC DNA]</scope>
</reference>
<organism evidence="1 2">
    <name type="scientific">Pistacia atlantica</name>
    <dbReference type="NCBI Taxonomy" id="434234"/>
    <lineage>
        <taxon>Eukaryota</taxon>
        <taxon>Viridiplantae</taxon>
        <taxon>Streptophyta</taxon>
        <taxon>Embryophyta</taxon>
        <taxon>Tracheophyta</taxon>
        <taxon>Spermatophyta</taxon>
        <taxon>Magnoliopsida</taxon>
        <taxon>eudicotyledons</taxon>
        <taxon>Gunneridae</taxon>
        <taxon>Pentapetalae</taxon>
        <taxon>rosids</taxon>
        <taxon>malvids</taxon>
        <taxon>Sapindales</taxon>
        <taxon>Anacardiaceae</taxon>
        <taxon>Pistacia</taxon>
    </lineage>
</organism>
<comment type="caution">
    <text evidence="1">The sequence shown here is derived from an EMBL/GenBank/DDBJ whole genome shotgun (WGS) entry which is preliminary data.</text>
</comment>
<dbReference type="EMBL" id="CM047906">
    <property type="protein sequence ID" value="KAJ0086462.1"/>
    <property type="molecule type" value="Genomic_DNA"/>
</dbReference>
<evidence type="ECO:0000313" key="2">
    <source>
        <dbReference type="Proteomes" id="UP001164250"/>
    </source>
</evidence>
<keyword evidence="2" id="KW-1185">Reference proteome</keyword>